<keyword evidence="3" id="KW-1185">Reference proteome</keyword>
<proteinExistence type="predicted"/>
<gene>
    <name evidence="2" type="ORF">SAMN05421863_10456</name>
</gene>
<keyword evidence="1" id="KW-0732">Signal</keyword>
<reference evidence="3" key="1">
    <citation type="submission" date="2016-10" db="EMBL/GenBank/DDBJ databases">
        <authorList>
            <person name="Varghese N."/>
            <person name="Submissions S."/>
        </authorList>
    </citation>
    <scope>NUCLEOTIDE SEQUENCE [LARGE SCALE GENOMIC DNA]</scope>
    <source>
        <strain evidence="3">Nm44</strain>
    </source>
</reference>
<evidence type="ECO:0000256" key="1">
    <source>
        <dbReference type="SAM" id="SignalP"/>
    </source>
</evidence>
<accession>A0A1I4SZ08</accession>
<name>A0A1I4SZ08_9PROT</name>
<evidence type="ECO:0000313" key="2">
    <source>
        <dbReference type="EMBL" id="SFM69619.1"/>
    </source>
</evidence>
<dbReference type="AlphaFoldDB" id="A0A1I4SZ08"/>
<feature type="chain" id="PRO_5010278704" evidence="1">
    <location>
        <begin position="22"/>
        <end position="155"/>
    </location>
</feature>
<sequence length="155" mass="17069">MKTISHLLLVTIFSFASVAQADSAPYCWLLDTAMPGHGNTQLQLFDFNDEANHRKNNKNRLVSGTASFDIITTPPFQHHTRLVNGSSTTVNDKIEISLHASEAENVPDSGQKSLWSGTYHLILDANSLNGIFLLRASEDDPQRTLNGEATLTKCE</sequence>
<feature type="signal peptide" evidence="1">
    <location>
        <begin position="1"/>
        <end position="21"/>
    </location>
</feature>
<dbReference type="Proteomes" id="UP000183287">
    <property type="component" value="Unassembled WGS sequence"/>
</dbReference>
<dbReference type="OrthoDB" id="9879178at2"/>
<protein>
    <submittedName>
        <fullName evidence="2">Uncharacterized protein</fullName>
    </submittedName>
</protein>
<dbReference type="RefSeq" id="WP_074906288.1">
    <property type="nucleotide sequence ID" value="NZ_FOUB01000045.1"/>
</dbReference>
<organism evidence="2 3">
    <name type="scientific">Nitrosomonas communis</name>
    <dbReference type="NCBI Taxonomy" id="44574"/>
    <lineage>
        <taxon>Bacteria</taxon>
        <taxon>Pseudomonadati</taxon>
        <taxon>Pseudomonadota</taxon>
        <taxon>Betaproteobacteria</taxon>
        <taxon>Nitrosomonadales</taxon>
        <taxon>Nitrosomonadaceae</taxon>
        <taxon>Nitrosomonas</taxon>
    </lineage>
</organism>
<evidence type="ECO:0000313" key="3">
    <source>
        <dbReference type="Proteomes" id="UP000183287"/>
    </source>
</evidence>
<dbReference type="EMBL" id="FOUB01000045">
    <property type="protein sequence ID" value="SFM69619.1"/>
    <property type="molecule type" value="Genomic_DNA"/>
</dbReference>